<dbReference type="SUPFAM" id="SSF52096">
    <property type="entry name" value="ClpP/crotonase"/>
    <property type="match status" value="1"/>
</dbReference>
<dbReference type="InterPro" id="IPR029045">
    <property type="entry name" value="ClpP/crotonase-like_dom_sf"/>
</dbReference>
<accession>A0A151B6C7</accession>
<dbReference type="AlphaFoldDB" id="A0A151B6C7"/>
<dbReference type="EMBL" id="LTBA01000004">
    <property type="protein sequence ID" value="KYH35302.1"/>
    <property type="molecule type" value="Genomic_DNA"/>
</dbReference>
<name>A0A151B6C7_9CLOT</name>
<reference evidence="2 3" key="1">
    <citation type="submission" date="2016-02" db="EMBL/GenBank/DDBJ databases">
        <title>Genome sequence of Clostridium tepidiprofundi DSM 19306.</title>
        <authorList>
            <person name="Poehlein A."/>
            <person name="Daniel R."/>
        </authorList>
    </citation>
    <scope>NUCLEOTIDE SEQUENCE [LARGE SCALE GENOMIC DNA]</scope>
    <source>
        <strain evidence="2 3">DSM 19306</strain>
    </source>
</reference>
<dbReference type="RefSeq" id="WP_066822676.1">
    <property type="nucleotide sequence ID" value="NZ_LTBA01000004.1"/>
</dbReference>
<dbReference type="InterPro" id="IPR005151">
    <property type="entry name" value="Tail-specific_protease"/>
</dbReference>
<dbReference type="GO" id="GO:0008236">
    <property type="term" value="F:serine-type peptidase activity"/>
    <property type="evidence" value="ECO:0007669"/>
    <property type="project" value="InterPro"/>
</dbReference>
<dbReference type="PATRIC" id="fig|1121338.3.peg.716"/>
<gene>
    <name evidence="2" type="ORF">CLTEP_07060</name>
</gene>
<sequence length="432" mass="50734">MKKKFLNHKFIIFLVVAVIVMIFTCQYKSDKKVMLGQLTTEQKLEDFRYMYDILKDNYAYFDVKKRKNGYDWILYKKQFEQQIIKTKNNYEFYCALENIIDVLKDSHTNLLNPYSFNYHRSLYNNVSNTTECDFTSWINILNNNTTIKKYCYWGEVLTEKKPGYKEFSKYYSNSFKDIKKNSNYKNFDVKVIEPNSIAYIKIRTMRSEYIEHDIKEIKNFLKKVKDYPYLIIDIMGNSGGDTRYWGKIVESLVDKEINYTCYSVFRGNDYSLKFYKDIYKNETFKSIKDIPYMKNYSPELKEDFKYYIENNIEIQPYNSINYKGKIFLLIDDHVFSSADALAQFCKRTGFATLVGGITKGDGIGTSPVLMTLPNSGLVIRFAAEMGLNSDGSSNAEYGTVPDIFVLPIDNGQNVIDETVKMIHKIDKQNNQQ</sequence>
<evidence type="ECO:0000313" key="3">
    <source>
        <dbReference type="Proteomes" id="UP000075531"/>
    </source>
</evidence>
<dbReference type="STRING" id="1121338.CLTEP_07060"/>
<dbReference type="Pfam" id="PF03572">
    <property type="entry name" value="Peptidase_S41"/>
    <property type="match status" value="1"/>
</dbReference>
<evidence type="ECO:0000313" key="2">
    <source>
        <dbReference type="EMBL" id="KYH35302.1"/>
    </source>
</evidence>
<feature type="domain" description="Tail specific protease" evidence="1">
    <location>
        <begin position="197"/>
        <end position="403"/>
    </location>
</feature>
<dbReference type="GO" id="GO:0006508">
    <property type="term" value="P:proteolysis"/>
    <property type="evidence" value="ECO:0007669"/>
    <property type="project" value="InterPro"/>
</dbReference>
<proteinExistence type="predicted"/>
<organism evidence="2 3">
    <name type="scientific">Clostridium tepidiprofundi DSM 19306</name>
    <dbReference type="NCBI Taxonomy" id="1121338"/>
    <lineage>
        <taxon>Bacteria</taxon>
        <taxon>Bacillati</taxon>
        <taxon>Bacillota</taxon>
        <taxon>Clostridia</taxon>
        <taxon>Eubacteriales</taxon>
        <taxon>Clostridiaceae</taxon>
        <taxon>Clostridium</taxon>
    </lineage>
</organism>
<dbReference type="Gene3D" id="3.30.750.44">
    <property type="match status" value="1"/>
</dbReference>
<dbReference type="OrthoDB" id="1653205at2"/>
<dbReference type="Proteomes" id="UP000075531">
    <property type="component" value="Unassembled WGS sequence"/>
</dbReference>
<dbReference type="Gene3D" id="3.90.226.10">
    <property type="entry name" value="2-enoyl-CoA Hydratase, Chain A, domain 1"/>
    <property type="match status" value="1"/>
</dbReference>
<comment type="caution">
    <text evidence="2">The sequence shown here is derived from an EMBL/GenBank/DDBJ whole genome shotgun (WGS) entry which is preliminary data.</text>
</comment>
<keyword evidence="3" id="KW-1185">Reference proteome</keyword>
<evidence type="ECO:0000259" key="1">
    <source>
        <dbReference type="Pfam" id="PF03572"/>
    </source>
</evidence>
<protein>
    <submittedName>
        <fullName evidence="2">Peptidase family S41</fullName>
    </submittedName>
</protein>